<feature type="chain" id="PRO_5025515589" evidence="6">
    <location>
        <begin position="21"/>
        <end position="870"/>
    </location>
</feature>
<dbReference type="SMART" id="SM00638">
    <property type="entry name" value="LPD_N"/>
    <property type="match status" value="1"/>
</dbReference>
<dbReference type="GO" id="GO:0005548">
    <property type="term" value="F:phospholipid transporter activity"/>
    <property type="evidence" value="ECO:0007669"/>
    <property type="project" value="InterPro"/>
</dbReference>
<evidence type="ECO:0000256" key="5">
    <source>
        <dbReference type="PROSITE-ProRule" id="PRU00557"/>
    </source>
</evidence>
<dbReference type="InterPro" id="IPR039988">
    <property type="entry name" value="MTTP"/>
</dbReference>
<dbReference type="GO" id="GO:0005794">
    <property type="term" value="C:Golgi apparatus"/>
    <property type="evidence" value="ECO:0007669"/>
    <property type="project" value="TreeGrafter"/>
</dbReference>
<evidence type="ECO:0000259" key="7">
    <source>
        <dbReference type="PROSITE" id="PS51211"/>
    </source>
</evidence>
<keyword evidence="2" id="KW-0813">Transport</keyword>
<keyword evidence="4" id="KW-0256">Endoplasmic reticulum</keyword>
<dbReference type="EMBL" id="GIFK01002806">
    <property type="protein sequence ID" value="NBJ60509.1"/>
    <property type="molecule type" value="Transcribed_RNA"/>
</dbReference>
<evidence type="ECO:0000256" key="6">
    <source>
        <dbReference type="SAM" id="SignalP"/>
    </source>
</evidence>
<dbReference type="AlphaFoldDB" id="A0A6B2EAW6"/>
<feature type="signal peptide" evidence="6">
    <location>
        <begin position="1"/>
        <end position="20"/>
    </location>
</feature>
<dbReference type="PROSITE" id="PS51211">
    <property type="entry name" value="VITELLOGENIN"/>
    <property type="match status" value="1"/>
</dbReference>
<dbReference type="GO" id="GO:0005783">
    <property type="term" value="C:endoplasmic reticulum"/>
    <property type="evidence" value="ECO:0007669"/>
    <property type="project" value="UniProtKB-SubCell"/>
</dbReference>
<dbReference type="SUPFAM" id="SSF56968">
    <property type="entry name" value="Lipovitellin-phosvitin complex, beta-sheet shell regions"/>
    <property type="match status" value="1"/>
</dbReference>
<dbReference type="Gene3D" id="1.25.10.20">
    <property type="entry name" value="Vitellinogen, superhelical"/>
    <property type="match status" value="1"/>
</dbReference>
<dbReference type="GO" id="GO:0042157">
    <property type="term" value="P:lipoprotein metabolic process"/>
    <property type="evidence" value="ECO:0007669"/>
    <property type="project" value="TreeGrafter"/>
</dbReference>
<comment type="subcellular location">
    <subcellularLocation>
        <location evidence="1">Endoplasmic reticulum</location>
    </subcellularLocation>
</comment>
<protein>
    <submittedName>
        <fullName evidence="8">Putative microsomal triglyceride transfer protein</fullName>
    </submittedName>
</protein>
<organism evidence="8">
    <name type="scientific">Phlebotomus kandelakii</name>
    <dbReference type="NCBI Taxonomy" id="1109342"/>
    <lineage>
        <taxon>Eukaryota</taxon>
        <taxon>Metazoa</taxon>
        <taxon>Ecdysozoa</taxon>
        <taxon>Arthropoda</taxon>
        <taxon>Hexapoda</taxon>
        <taxon>Insecta</taxon>
        <taxon>Pterygota</taxon>
        <taxon>Neoptera</taxon>
        <taxon>Endopterygota</taxon>
        <taxon>Diptera</taxon>
        <taxon>Nematocera</taxon>
        <taxon>Psychodoidea</taxon>
        <taxon>Psychodidae</taxon>
        <taxon>Phlebotomus</taxon>
        <taxon>Larroussius</taxon>
    </lineage>
</organism>
<dbReference type="InterPro" id="IPR015819">
    <property type="entry name" value="Lipid_transp_b-sht_shell"/>
</dbReference>
<comment type="caution">
    <text evidence="5">Lacks conserved residue(s) required for the propagation of feature annotation.</text>
</comment>
<keyword evidence="3 6" id="KW-0732">Signal</keyword>
<dbReference type="Pfam" id="PF01347">
    <property type="entry name" value="Vitellogenin_N"/>
    <property type="match status" value="1"/>
</dbReference>
<dbReference type="InterPro" id="IPR045811">
    <property type="entry name" value="MTP_lip-bd"/>
</dbReference>
<evidence type="ECO:0000256" key="3">
    <source>
        <dbReference type="ARBA" id="ARBA00022729"/>
    </source>
</evidence>
<dbReference type="GO" id="GO:0016323">
    <property type="term" value="C:basolateral plasma membrane"/>
    <property type="evidence" value="ECO:0007669"/>
    <property type="project" value="TreeGrafter"/>
</dbReference>
<dbReference type="PANTHER" id="PTHR13024:SF0">
    <property type="entry name" value="MICROSOMAL TRIACYLGLYCEROL TRANSFER PROTEIN"/>
    <property type="match status" value="1"/>
</dbReference>
<dbReference type="InterPro" id="IPR011030">
    <property type="entry name" value="Lipovitellin_superhlx_dom"/>
</dbReference>
<sequence length="870" mass="99023">MNILTVFTALLAIFTGQACGKVFPVGVQFEYAVKNTVVINDLNAGEYNSSVEVRADLRVTKIWELEKKKLLALTLLSPVVHRSDKHFTLPQSADEKFLVEFNEEGTNIYLSKSDSVSMRNFKRGLASLLQFFPEDSRKTEVDVTGECSLSYDELTDRKFVKRKIKCTTDENTHQRKESSLGVVVPNARNTEYHLDVAGSIENIENIEFFRISLAGNKEIGATVDSRISLKLVSQKDVQKELKSSSYSEILKEFKDLHKFQLTFERAEERSEVEKSENIIQLVKKFKNDLANDNIGTEKLSYATLKLVEAARKAKLEDLVRILNAHSTKDIRGQLLDILGAAQTTKAHMAVKKVLQFDKFDDFLHVERYLQSLAVGSEPKTEVIMDLLEVLKRDNSENDKLTESLIQTVSSMTHNFVLLDEEGEKSEVFQEVLKHLTKKIEKSTKTPRKVMFLHGLVNLKSAQTIRLLLDFVLTGQRALSVEAMKALVSMPREYFNTDHVQHFQKIYHQKLKKFDSSVRTMTVEILLDPLFYQSSVKDMIYALKLADDYEVKQFFVQRLQMDCERNAEFKEFVMQIFHADPTLNNYHVIGSKGLSTALSRKFLVAPSFNSTLISVQEIDRGVLKRGIVDMTFETETSKFSYFTIGLYADGLSSFVGGSNSDAEESSDKKEEESDPTAGMEIVVQGNYLRPLQFFKGNGELMGHVWSGTASELTPAYQATTLLHDHKEIIWLQNGLPVTIDVMGAMSLNLNGQVTISIWYRNAKSRVLQEIGFAVRGRVSINNEYAEIANEFLMLQEPKLDLVSDIDFSGDPKLCMQLAQPNFTLRLTHTKTENIQGLKRKFTHESRRKYQIPGYTHFLNRKNNEICNQIHS</sequence>
<proteinExistence type="predicted"/>
<evidence type="ECO:0000256" key="2">
    <source>
        <dbReference type="ARBA" id="ARBA00022448"/>
    </source>
</evidence>
<dbReference type="InterPro" id="IPR001747">
    <property type="entry name" value="Vitellogenin_N"/>
</dbReference>
<dbReference type="InterPro" id="IPR015816">
    <property type="entry name" value="Vitellinogen_b-sht_N"/>
</dbReference>
<evidence type="ECO:0000256" key="4">
    <source>
        <dbReference type="ARBA" id="ARBA00022824"/>
    </source>
</evidence>
<accession>A0A6B2EAW6</accession>
<evidence type="ECO:0000256" key="1">
    <source>
        <dbReference type="ARBA" id="ARBA00004240"/>
    </source>
</evidence>
<feature type="domain" description="Vitellogenin" evidence="7">
    <location>
        <begin position="23"/>
        <end position="626"/>
    </location>
</feature>
<dbReference type="GO" id="GO:0008289">
    <property type="term" value="F:lipid binding"/>
    <property type="evidence" value="ECO:0007669"/>
    <property type="project" value="InterPro"/>
</dbReference>
<dbReference type="SUPFAM" id="SSF48431">
    <property type="entry name" value="Lipovitellin-phosvitin complex, superhelical domain"/>
    <property type="match status" value="1"/>
</dbReference>
<name>A0A6B2EAW6_9DIPT</name>
<reference evidence="8" key="1">
    <citation type="submission" date="2019-10" db="EMBL/GenBank/DDBJ databases">
        <title>Short sand fly seasons in Tbilisi, Georgia, hinder development of host immunity to saliva of the visceral leishmaniasis vector Phlebotomus kandelakii.</title>
        <authorList>
            <person name="Oliveira F."/>
            <person name="Giorgobiani E."/>
            <person name="Guimaraes-Costa A.B."/>
            <person name="Abdeladhim M."/>
            <person name="Oristian J."/>
            <person name="Tskhvaradze L."/>
            <person name="Tsertsvadze N."/>
            <person name="Zakalashvili M."/>
            <person name="Valenzuela J.G."/>
            <person name="Kamhawi S."/>
        </authorList>
    </citation>
    <scope>NUCLEOTIDE SEQUENCE</scope>
    <source>
        <strain evidence="8">Wild-capture in Tbilisi</strain>
        <tissue evidence="8">Salivary glands</tissue>
    </source>
</reference>
<dbReference type="PANTHER" id="PTHR13024">
    <property type="entry name" value="MICROSOMAL TRIGLYCERIDE TRANSFER PROTEIN, LARGE SUBUNIT"/>
    <property type="match status" value="1"/>
</dbReference>
<evidence type="ECO:0000313" key="8">
    <source>
        <dbReference type="EMBL" id="NBJ60509.1"/>
    </source>
</evidence>
<dbReference type="Gene3D" id="2.30.230.10">
    <property type="entry name" value="Lipovitellin, beta-sheet shell regions, chain A"/>
    <property type="match status" value="1"/>
</dbReference>
<dbReference type="Pfam" id="PF19444">
    <property type="entry name" value="MTP_lip_bd"/>
    <property type="match status" value="1"/>
</dbReference>